<dbReference type="InterPro" id="IPR008030">
    <property type="entry name" value="NmrA-like"/>
</dbReference>
<dbReference type="EMBL" id="JAKLMC020000006">
    <property type="protein sequence ID" value="KAK5955575.1"/>
    <property type="molecule type" value="Genomic_DNA"/>
</dbReference>
<dbReference type="InterPro" id="IPR036291">
    <property type="entry name" value="NAD(P)-bd_dom_sf"/>
</dbReference>
<reference evidence="4 5" key="1">
    <citation type="submission" date="2022-12" db="EMBL/GenBank/DDBJ databases">
        <title>Genomic features and morphological characterization of a novel Knufia sp. strain isolated from spacecraft assembly facility.</title>
        <authorList>
            <person name="Teixeira M."/>
            <person name="Chander A.M."/>
            <person name="Stajich J.E."/>
            <person name="Venkateswaran K."/>
        </authorList>
    </citation>
    <scope>NUCLEOTIDE SEQUENCE [LARGE SCALE GENOMIC DNA]</scope>
    <source>
        <strain evidence="4 5">FJI-L2-BK-P2</strain>
    </source>
</reference>
<keyword evidence="2" id="KW-0521">NADP</keyword>
<accession>A0AAN8ETP8</accession>
<evidence type="ECO:0000256" key="1">
    <source>
        <dbReference type="ARBA" id="ARBA00006328"/>
    </source>
</evidence>
<comment type="similarity">
    <text evidence="1">Belongs to the NmrA-type oxidoreductase family.</text>
</comment>
<name>A0AAN8ETP8_9EURO</name>
<gene>
    <name evidence="4" type="ORF">OHC33_003216</name>
</gene>
<dbReference type="GO" id="GO:0005634">
    <property type="term" value="C:nucleus"/>
    <property type="evidence" value="ECO:0007669"/>
    <property type="project" value="TreeGrafter"/>
</dbReference>
<dbReference type="InterPro" id="IPR051164">
    <property type="entry name" value="NmrA-like_oxidored"/>
</dbReference>
<dbReference type="Gene3D" id="3.40.50.720">
    <property type="entry name" value="NAD(P)-binding Rossmann-like Domain"/>
    <property type="match status" value="1"/>
</dbReference>
<dbReference type="PANTHER" id="PTHR42748">
    <property type="entry name" value="NITROGEN METABOLITE REPRESSION PROTEIN NMRA FAMILY MEMBER"/>
    <property type="match status" value="1"/>
</dbReference>
<sequence>MSPTVIVFGPTGNAGSITAHTAHSHGAKVILAMRDPSKSIPGLTQDQEQQGGYSRVQADLTKPESLTAAVKTSGATRAFIYLTHASSDHMRSSLEALKAAGIEFVVFLSSFSIAADGGGEPRNVPQHEIISYRHAQVEINLDEVFGPEHYVALRVGGFATNLLRYKDGVAKGEVSLHGGGYMMDFITPGDMGGAGGTILATQTGPRGGQGKVDLFGPQRLSLVDAIGVIGRVLGREVKISGISDEEAVERYAAGHMPRPLAEYMVRKWGGKQDMEREWPEYEEGVENVKRYTGKPAMRLEEWIEANKEAFGG</sequence>
<evidence type="ECO:0000256" key="2">
    <source>
        <dbReference type="ARBA" id="ARBA00022857"/>
    </source>
</evidence>
<dbReference type="AlphaFoldDB" id="A0AAN8ETP8"/>
<comment type="caution">
    <text evidence="4">The sequence shown here is derived from an EMBL/GenBank/DDBJ whole genome shotgun (WGS) entry which is preliminary data.</text>
</comment>
<dbReference type="Proteomes" id="UP001316803">
    <property type="component" value="Unassembled WGS sequence"/>
</dbReference>
<protein>
    <recommendedName>
        <fullName evidence="3">NmrA-like domain-containing protein</fullName>
    </recommendedName>
</protein>
<organism evidence="4 5">
    <name type="scientific">Knufia fluminis</name>
    <dbReference type="NCBI Taxonomy" id="191047"/>
    <lineage>
        <taxon>Eukaryota</taxon>
        <taxon>Fungi</taxon>
        <taxon>Dikarya</taxon>
        <taxon>Ascomycota</taxon>
        <taxon>Pezizomycotina</taxon>
        <taxon>Eurotiomycetes</taxon>
        <taxon>Chaetothyriomycetidae</taxon>
        <taxon>Chaetothyriales</taxon>
        <taxon>Trichomeriaceae</taxon>
        <taxon>Knufia</taxon>
    </lineage>
</organism>
<dbReference type="SUPFAM" id="SSF51735">
    <property type="entry name" value="NAD(P)-binding Rossmann-fold domains"/>
    <property type="match status" value="1"/>
</dbReference>
<proteinExistence type="inferred from homology"/>
<evidence type="ECO:0000313" key="5">
    <source>
        <dbReference type="Proteomes" id="UP001316803"/>
    </source>
</evidence>
<evidence type="ECO:0000259" key="3">
    <source>
        <dbReference type="Pfam" id="PF05368"/>
    </source>
</evidence>
<feature type="domain" description="NmrA-like" evidence="3">
    <location>
        <begin position="3"/>
        <end position="264"/>
    </location>
</feature>
<dbReference type="PANTHER" id="PTHR42748:SF8">
    <property type="entry name" value="NMRA-LIKE FAMILY PROTEIN (AFU_ORTHOLOGUE AFUA_8G01860)"/>
    <property type="match status" value="1"/>
</dbReference>
<evidence type="ECO:0000313" key="4">
    <source>
        <dbReference type="EMBL" id="KAK5955575.1"/>
    </source>
</evidence>
<dbReference type="Pfam" id="PF05368">
    <property type="entry name" value="NmrA"/>
    <property type="match status" value="1"/>
</dbReference>
<keyword evidence="5" id="KW-1185">Reference proteome</keyword>